<dbReference type="EMBL" id="FUYS01000002">
    <property type="protein sequence ID" value="SKB37854.1"/>
    <property type="molecule type" value="Genomic_DNA"/>
</dbReference>
<name>A0A1T5AS47_9SPHI</name>
<dbReference type="InterPro" id="IPR037066">
    <property type="entry name" value="Plug_dom_sf"/>
</dbReference>
<dbReference type="RefSeq" id="WP_245826832.1">
    <property type="nucleotide sequence ID" value="NZ_FUYS01000002.1"/>
</dbReference>
<proteinExistence type="inferred from homology"/>
<dbReference type="GO" id="GO:0009279">
    <property type="term" value="C:cell outer membrane"/>
    <property type="evidence" value="ECO:0007669"/>
    <property type="project" value="UniProtKB-SubCell"/>
</dbReference>
<dbReference type="SUPFAM" id="SSF56935">
    <property type="entry name" value="Porins"/>
    <property type="match status" value="1"/>
</dbReference>
<dbReference type="InterPro" id="IPR023996">
    <property type="entry name" value="TonB-dep_OMP_SusC/RagA"/>
</dbReference>
<dbReference type="NCBIfam" id="TIGR04057">
    <property type="entry name" value="SusC_RagA_signa"/>
    <property type="match status" value="1"/>
</dbReference>
<sequence length="1056" mass="115938">MTKDVQCAMHCHGSLNRPMCLLLTGWICILHVFVAFGATPLPTDGSRPSASQRLQTTVSGTVRDEAGNPMAGVTVSAKQSGINTVTNEEGRYQLVLPAGEAVLTFSFIGYITQEARADTTPDQTSLDIILVADPQALEEVVVVGYGTQRKATITGSVSEVKGGDLVKSPQPNLSNSLAGRFSGLVATNRGGEPGYDGSQIRIRGISTTGNTDVLVVVDGVPGQVGGLERLDPNDIESISVLKDAAAAVYGSRAANGVILVTTKKGNLGKPTVSYSFNQGFSSPTRLPAMADAATYATIRNEIDYYNNPSGGMNQFYSEEDIRKFRDGSDPDRFPNTDWQKEVLAATALQNQHNLSVSGGTETTRYFVSAGTLMQDGLFREGVTKYNQHNFRSNIDMDVTDRFKAGLSVAGREEKRRFPTVGAGDIFRNIYRAYPTVLARYSNGLPSTGIENNNPVMMVTDAGGTNDNPKLVFNGILRASYQLPFLDGLMVDGFLSVDKSQESGKNFITPYLVYSYDASTGQYDPRTVGEARAQLQQFQENTTLTTAHIKLNYEQAFGDHNIKAFAAYEQSERELARMEAGRRNFPSPLTPELSQGGTALEDRTNAGLSWRESRTSFIGRANYDYKTRYLLEVQLRVDGSSIFPKNSRFGYFPGISAGWRISDENWFKQSVSFIDELKLRASYGELGGDNVGANQFINNYIFNNSYTLGSGIYAGVDLAKLANPEITWEVSKKTDIGFNARLFNRFDLEVIYFNEKRSDILLPRNASIPGTTGIVNPFDTNNPLVPSENIGRVDNRGFEATLGYQRQGNITFGIAANTTLVRSNVVFMDEAPGIPEYQRQTGRPLNTYLLYRTLGIFRTQADLDAYPHVPGAGLGDLIFEDYNNDGQITADDMVRTDLGNIPQLTFGLTLNASYKNFDFSAVFAGQGKSRQYILSEAGTIGNYFDTWAENRWSPSNTAGTYPRVSERASSSISGGLYRNDFWLFNTAFVRLKNIELGYTIPQSLVQRIGIGRLRVFANGFNVFTITGLKDFDPEGSSESGQFYPQQRIINLGVNVGF</sequence>
<dbReference type="Proteomes" id="UP000190541">
    <property type="component" value="Unassembled WGS sequence"/>
</dbReference>
<dbReference type="SUPFAM" id="SSF49464">
    <property type="entry name" value="Carboxypeptidase regulatory domain-like"/>
    <property type="match status" value="1"/>
</dbReference>
<dbReference type="Gene3D" id="2.170.130.10">
    <property type="entry name" value="TonB-dependent receptor, plug domain"/>
    <property type="match status" value="1"/>
</dbReference>
<dbReference type="InterPro" id="IPR039426">
    <property type="entry name" value="TonB-dep_rcpt-like"/>
</dbReference>
<dbReference type="Pfam" id="PF07715">
    <property type="entry name" value="Plug"/>
    <property type="match status" value="1"/>
</dbReference>
<dbReference type="STRING" id="623280.SAMN05660226_01032"/>
<comment type="subcellular location">
    <subcellularLocation>
        <location evidence="2">Cell outer membrane</location>
        <topology evidence="2">Multi-pass membrane protein</topology>
    </subcellularLocation>
</comment>
<evidence type="ECO:0000256" key="1">
    <source>
        <dbReference type="ARBA" id="ARBA00022729"/>
    </source>
</evidence>
<evidence type="ECO:0000256" key="2">
    <source>
        <dbReference type="PROSITE-ProRule" id="PRU01360"/>
    </source>
</evidence>
<keyword evidence="2" id="KW-1134">Transmembrane beta strand</keyword>
<dbReference type="FunFam" id="2.170.130.10:FF:000003">
    <property type="entry name" value="SusC/RagA family TonB-linked outer membrane protein"/>
    <property type="match status" value="1"/>
</dbReference>
<dbReference type="InterPro" id="IPR012910">
    <property type="entry name" value="Plug_dom"/>
</dbReference>
<dbReference type="AlphaFoldDB" id="A0A1T5AS47"/>
<dbReference type="NCBIfam" id="TIGR04056">
    <property type="entry name" value="OMP_RagA_SusC"/>
    <property type="match status" value="1"/>
</dbReference>
<dbReference type="InterPro" id="IPR008969">
    <property type="entry name" value="CarboxyPept-like_regulatory"/>
</dbReference>
<gene>
    <name evidence="4" type="ORF">SAMN05660226_01032</name>
</gene>
<keyword evidence="2" id="KW-0813">Transport</keyword>
<feature type="domain" description="TonB-dependent receptor plug" evidence="3">
    <location>
        <begin position="150"/>
        <end position="257"/>
    </location>
</feature>
<dbReference type="PANTHER" id="PTHR30069">
    <property type="entry name" value="TONB-DEPENDENT OUTER MEMBRANE RECEPTOR"/>
    <property type="match status" value="1"/>
</dbReference>
<evidence type="ECO:0000313" key="5">
    <source>
        <dbReference type="Proteomes" id="UP000190541"/>
    </source>
</evidence>
<dbReference type="Pfam" id="PF13715">
    <property type="entry name" value="CarbopepD_reg_2"/>
    <property type="match status" value="1"/>
</dbReference>
<dbReference type="GO" id="GO:0015344">
    <property type="term" value="F:siderophore uptake transmembrane transporter activity"/>
    <property type="evidence" value="ECO:0007669"/>
    <property type="project" value="TreeGrafter"/>
</dbReference>
<keyword evidence="2" id="KW-0998">Cell outer membrane</keyword>
<dbReference type="PANTHER" id="PTHR30069:SF29">
    <property type="entry name" value="HEMOGLOBIN AND HEMOGLOBIN-HAPTOGLOBIN-BINDING PROTEIN 1-RELATED"/>
    <property type="match status" value="1"/>
</dbReference>
<evidence type="ECO:0000259" key="3">
    <source>
        <dbReference type="Pfam" id="PF07715"/>
    </source>
</evidence>
<keyword evidence="2" id="KW-0472">Membrane</keyword>
<evidence type="ECO:0000313" key="4">
    <source>
        <dbReference type="EMBL" id="SKB37854.1"/>
    </source>
</evidence>
<keyword evidence="1" id="KW-0732">Signal</keyword>
<reference evidence="4 5" key="1">
    <citation type="submission" date="2017-02" db="EMBL/GenBank/DDBJ databases">
        <authorList>
            <person name="Peterson S.W."/>
        </authorList>
    </citation>
    <scope>NUCLEOTIDE SEQUENCE [LARGE SCALE GENOMIC DNA]</scope>
    <source>
        <strain evidence="4 5">DSM 22899</strain>
    </source>
</reference>
<dbReference type="Gene3D" id="2.60.40.1120">
    <property type="entry name" value="Carboxypeptidase-like, regulatory domain"/>
    <property type="match status" value="1"/>
</dbReference>
<dbReference type="InterPro" id="IPR023997">
    <property type="entry name" value="TonB-dep_OMP_SusC/RagA_CS"/>
</dbReference>
<dbReference type="PROSITE" id="PS52016">
    <property type="entry name" value="TONB_DEPENDENT_REC_3"/>
    <property type="match status" value="1"/>
</dbReference>
<accession>A0A1T5AS47</accession>
<keyword evidence="5" id="KW-1185">Reference proteome</keyword>
<dbReference type="GO" id="GO:0044718">
    <property type="term" value="P:siderophore transmembrane transport"/>
    <property type="evidence" value="ECO:0007669"/>
    <property type="project" value="TreeGrafter"/>
</dbReference>
<organism evidence="4 5">
    <name type="scientific">Parapedobacter luteus</name>
    <dbReference type="NCBI Taxonomy" id="623280"/>
    <lineage>
        <taxon>Bacteria</taxon>
        <taxon>Pseudomonadati</taxon>
        <taxon>Bacteroidota</taxon>
        <taxon>Sphingobacteriia</taxon>
        <taxon>Sphingobacteriales</taxon>
        <taxon>Sphingobacteriaceae</taxon>
        <taxon>Parapedobacter</taxon>
    </lineage>
</organism>
<protein>
    <submittedName>
        <fullName evidence="4">TonB-linked outer membrane protein, SusC/RagA family</fullName>
    </submittedName>
</protein>
<comment type="similarity">
    <text evidence="2">Belongs to the TonB-dependent receptor family.</text>
</comment>
<keyword evidence="2" id="KW-0812">Transmembrane</keyword>